<evidence type="ECO:0000256" key="3">
    <source>
        <dbReference type="ARBA" id="ARBA00012438"/>
    </source>
</evidence>
<keyword evidence="8" id="KW-0547">Nucleotide-binding</keyword>
<dbReference type="FunFam" id="3.30.565.10:FF:000006">
    <property type="entry name" value="Sensor histidine kinase WalK"/>
    <property type="match status" value="1"/>
</dbReference>
<dbReference type="Gene3D" id="6.10.340.10">
    <property type="match status" value="1"/>
</dbReference>
<keyword evidence="18" id="KW-1185">Reference proteome</keyword>
<evidence type="ECO:0000256" key="7">
    <source>
        <dbReference type="ARBA" id="ARBA00022692"/>
    </source>
</evidence>
<evidence type="ECO:0000259" key="16">
    <source>
        <dbReference type="PROSITE" id="PS50885"/>
    </source>
</evidence>
<keyword evidence="9 17" id="KW-0418">Kinase</keyword>
<dbReference type="STRING" id="1121331.SAMN02745248_01045"/>
<dbReference type="SUPFAM" id="SSF55874">
    <property type="entry name" value="ATPase domain of HSP90 chaperone/DNA topoisomerase II/histidine kinase"/>
    <property type="match status" value="1"/>
</dbReference>
<dbReference type="InterPro" id="IPR036097">
    <property type="entry name" value="HisK_dim/P_sf"/>
</dbReference>
<evidence type="ECO:0000256" key="5">
    <source>
        <dbReference type="ARBA" id="ARBA00022553"/>
    </source>
</evidence>
<evidence type="ECO:0000256" key="11">
    <source>
        <dbReference type="ARBA" id="ARBA00022989"/>
    </source>
</evidence>
<dbReference type="PRINTS" id="PR00344">
    <property type="entry name" value="BCTRLSENSOR"/>
</dbReference>
<dbReference type="InterPro" id="IPR036890">
    <property type="entry name" value="HATPase_C_sf"/>
</dbReference>
<evidence type="ECO:0000256" key="4">
    <source>
        <dbReference type="ARBA" id="ARBA00022475"/>
    </source>
</evidence>
<dbReference type="Gene3D" id="1.10.287.130">
    <property type="match status" value="1"/>
</dbReference>
<keyword evidence="11 14" id="KW-1133">Transmembrane helix</keyword>
<dbReference type="InterPro" id="IPR050398">
    <property type="entry name" value="HssS/ArlS-like"/>
</dbReference>
<accession>A0A1M6MG98</accession>
<dbReference type="InterPro" id="IPR003661">
    <property type="entry name" value="HisK_dim/P_dom"/>
</dbReference>
<reference evidence="17 18" key="1">
    <citation type="submission" date="2016-11" db="EMBL/GenBank/DDBJ databases">
        <authorList>
            <person name="Jaros S."/>
            <person name="Januszkiewicz K."/>
            <person name="Wedrychowicz H."/>
        </authorList>
    </citation>
    <scope>NUCLEOTIDE SEQUENCE [LARGE SCALE GENOMIC DNA]</scope>
    <source>
        <strain evidence="17 18">DSM 3090</strain>
    </source>
</reference>
<dbReference type="Pfam" id="PF00512">
    <property type="entry name" value="HisKA"/>
    <property type="match status" value="1"/>
</dbReference>
<dbReference type="Pfam" id="PF02518">
    <property type="entry name" value="HATPase_c"/>
    <property type="match status" value="1"/>
</dbReference>
<keyword evidence="7 14" id="KW-0812">Transmembrane</keyword>
<evidence type="ECO:0000256" key="13">
    <source>
        <dbReference type="ARBA" id="ARBA00023136"/>
    </source>
</evidence>
<dbReference type="PANTHER" id="PTHR45528">
    <property type="entry name" value="SENSOR HISTIDINE KINASE CPXA"/>
    <property type="match status" value="1"/>
</dbReference>
<dbReference type="PROSITE" id="PS50109">
    <property type="entry name" value="HIS_KIN"/>
    <property type="match status" value="1"/>
</dbReference>
<keyword evidence="10" id="KW-0067">ATP-binding</keyword>
<evidence type="ECO:0000313" key="17">
    <source>
        <dbReference type="EMBL" id="SHJ82477.1"/>
    </source>
</evidence>
<dbReference type="EC" id="2.7.13.3" evidence="3"/>
<dbReference type="EMBL" id="FRAD01000007">
    <property type="protein sequence ID" value="SHJ82477.1"/>
    <property type="molecule type" value="Genomic_DNA"/>
</dbReference>
<dbReference type="GO" id="GO:0005886">
    <property type="term" value="C:plasma membrane"/>
    <property type="evidence" value="ECO:0007669"/>
    <property type="project" value="UniProtKB-SubCell"/>
</dbReference>
<dbReference type="SMART" id="SM00387">
    <property type="entry name" value="HATPase_c"/>
    <property type="match status" value="1"/>
</dbReference>
<dbReference type="InterPro" id="IPR004358">
    <property type="entry name" value="Sig_transdc_His_kin-like_C"/>
</dbReference>
<evidence type="ECO:0000256" key="6">
    <source>
        <dbReference type="ARBA" id="ARBA00022679"/>
    </source>
</evidence>
<dbReference type="PANTHER" id="PTHR45528:SF1">
    <property type="entry name" value="SENSOR HISTIDINE KINASE CPXA"/>
    <property type="match status" value="1"/>
</dbReference>
<dbReference type="InterPro" id="IPR005467">
    <property type="entry name" value="His_kinase_dom"/>
</dbReference>
<keyword evidence="4" id="KW-1003">Cell membrane</keyword>
<dbReference type="InterPro" id="IPR003660">
    <property type="entry name" value="HAMP_dom"/>
</dbReference>
<evidence type="ECO:0000259" key="15">
    <source>
        <dbReference type="PROSITE" id="PS50109"/>
    </source>
</evidence>
<evidence type="ECO:0000256" key="14">
    <source>
        <dbReference type="SAM" id="Phobius"/>
    </source>
</evidence>
<evidence type="ECO:0000256" key="9">
    <source>
        <dbReference type="ARBA" id="ARBA00022777"/>
    </source>
</evidence>
<dbReference type="AlphaFoldDB" id="A0A1M6MG98"/>
<feature type="transmembrane region" description="Helical" evidence="14">
    <location>
        <begin position="180"/>
        <end position="205"/>
    </location>
</feature>
<comment type="subcellular location">
    <subcellularLocation>
        <location evidence="2">Cell membrane</location>
        <topology evidence="2">Multi-pass membrane protein</topology>
    </subcellularLocation>
</comment>
<evidence type="ECO:0000256" key="10">
    <source>
        <dbReference type="ARBA" id="ARBA00022840"/>
    </source>
</evidence>
<dbReference type="Pfam" id="PF00672">
    <property type="entry name" value="HAMP"/>
    <property type="match status" value="1"/>
</dbReference>
<keyword evidence="13 14" id="KW-0472">Membrane</keyword>
<evidence type="ECO:0000256" key="8">
    <source>
        <dbReference type="ARBA" id="ARBA00022741"/>
    </source>
</evidence>
<dbReference type="FunFam" id="1.10.287.130:FF:000001">
    <property type="entry name" value="Two-component sensor histidine kinase"/>
    <property type="match status" value="1"/>
</dbReference>
<dbReference type="GO" id="GO:0000155">
    <property type="term" value="F:phosphorelay sensor kinase activity"/>
    <property type="evidence" value="ECO:0007669"/>
    <property type="project" value="InterPro"/>
</dbReference>
<evidence type="ECO:0000256" key="12">
    <source>
        <dbReference type="ARBA" id="ARBA00023012"/>
    </source>
</evidence>
<dbReference type="GO" id="GO:0005524">
    <property type="term" value="F:ATP binding"/>
    <property type="evidence" value="ECO:0007669"/>
    <property type="project" value="UniProtKB-KW"/>
</dbReference>
<protein>
    <recommendedName>
        <fullName evidence="3">histidine kinase</fullName>
        <ecNumber evidence="3">2.7.13.3</ecNumber>
    </recommendedName>
</protein>
<feature type="domain" description="Histidine kinase" evidence="15">
    <location>
        <begin position="267"/>
        <end position="480"/>
    </location>
</feature>
<evidence type="ECO:0000256" key="1">
    <source>
        <dbReference type="ARBA" id="ARBA00000085"/>
    </source>
</evidence>
<feature type="domain" description="HAMP" evidence="16">
    <location>
        <begin position="207"/>
        <end position="259"/>
    </location>
</feature>
<feature type="transmembrane region" description="Helical" evidence="14">
    <location>
        <begin position="21"/>
        <end position="43"/>
    </location>
</feature>
<dbReference type="Proteomes" id="UP000183952">
    <property type="component" value="Unassembled WGS sequence"/>
</dbReference>
<dbReference type="CDD" id="cd06225">
    <property type="entry name" value="HAMP"/>
    <property type="match status" value="1"/>
</dbReference>
<evidence type="ECO:0000256" key="2">
    <source>
        <dbReference type="ARBA" id="ARBA00004651"/>
    </source>
</evidence>
<evidence type="ECO:0000313" key="18">
    <source>
        <dbReference type="Proteomes" id="UP000183952"/>
    </source>
</evidence>
<keyword evidence="5" id="KW-0597">Phosphoprotein</keyword>
<comment type="catalytic activity">
    <reaction evidence="1">
        <text>ATP + protein L-histidine = ADP + protein N-phospho-L-histidine.</text>
        <dbReference type="EC" id="2.7.13.3"/>
    </reaction>
</comment>
<dbReference type="SUPFAM" id="SSF158472">
    <property type="entry name" value="HAMP domain-like"/>
    <property type="match status" value="1"/>
</dbReference>
<organism evidence="17 18">
    <name type="scientific">Hathewaya proteolytica DSM 3090</name>
    <dbReference type="NCBI Taxonomy" id="1121331"/>
    <lineage>
        <taxon>Bacteria</taxon>
        <taxon>Bacillati</taxon>
        <taxon>Bacillota</taxon>
        <taxon>Clostridia</taxon>
        <taxon>Eubacteriales</taxon>
        <taxon>Clostridiaceae</taxon>
        <taxon>Hathewaya</taxon>
    </lineage>
</organism>
<dbReference type="PROSITE" id="PS50885">
    <property type="entry name" value="HAMP"/>
    <property type="match status" value="1"/>
</dbReference>
<keyword evidence="12" id="KW-0902">Two-component regulatory system</keyword>
<proteinExistence type="predicted"/>
<dbReference type="CDD" id="cd00082">
    <property type="entry name" value="HisKA"/>
    <property type="match status" value="1"/>
</dbReference>
<dbReference type="SUPFAM" id="SSF47384">
    <property type="entry name" value="Homodimeric domain of signal transducing histidine kinase"/>
    <property type="match status" value="1"/>
</dbReference>
<dbReference type="InterPro" id="IPR003594">
    <property type="entry name" value="HATPase_dom"/>
</dbReference>
<dbReference type="SMART" id="SM00304">
    <property type="entry name" value="HAMP"/>
    <property type="match status" value="1"/>
</dbReference>
<keyword evidence="6" id="KW-0808">Transferase</keyword>
<gene>
    <name evidence="17" type="ORF">SAMN02745248_01045</name>
</gene>
<dbReference type="SMART" id="SM00388">
    <property type="entry name" value="HisKA"/>
    <property type="match status" value="1"/>
</dbReference>
<sequence>MVICGVITMSNLKNKIYAQSILTSLFVILTMGVLFIIFFYTYYISTAKLELRTKLNFACTLYSNHMPDVPYNEKLCYILEKEQNSVFYFQLLNHTGELVLDSNGINFYNNVLLTKDFTFAYKDDTYRDVVDALRGSYMPNEYMDNNNRRLLSMTAPIIRDGNTWGYLRYTTCLDKLFKNLYVIILIVVFTLIIIFVFTLLINSYLAKTIMKPLNKLTEISKNMSNGDFTERIDIDGNDELSKLGSNLNHMADKILEGNKLKNEFISSISHELRTPLTAIKGWTELFLTDTALSEEDKKEGLEIISAETNRLNSLVEDLLDYSRLEGRRIQLNLTKLKLYPILHEIKHYFKSQLDKSKLELIVNCEQDIVILGDSNRLKQVFINIIHNSIKFSSPYHKIFIYVITFNNYVVIKIKDQGVGISPTDIKKVKEKFYKGASSKSGSGIGLAICDEIVKLHNGTLTISSIEYEGTTVTISLPWFENSNSVL</sequence>
<name>A0A1M6MG98_9CLOT</name>
<dbReference type="Gene3D" id="3.30.565.10">
    <property type="entry name" value="Histidine kinase-like ATPase, C-terminal domain"/>
    <property type="match status" value="1"/>
</dbReference>